<dbReference type="AlphaFoldDB" id="A0AAE5BRI9"/>
<evidence type="ECO:0000313" key="1">
    <source>
        <dbReference type="EMBL" id="NBZ86615.1"/>
    </source>
</evidence>
<protein>
    <recommendedName>
        <fullName evidence="3">DUF4350 domain-containing protein</fullName>
    </recommendedName>
</protein>
<evidence type="ECO:0008006" key="3">
    <source>
        <dbReference type="Google" id="ProtNLM"/>
    </source>
</evidence>
<sequence>MGKWVAGLAIALLIGLGFWWLGVSTRQELRGLDASVIGTDGLVKVLTDQGLKVEVAAPGTAIKVGDIGLRILPLYDMDLFDDRPETVGDVTQRNISAWAVRSKRLQATTLIVLPKWRWAAVQEGVAAPETAIPLEAYRPLFEQLAINGVKIGRNPASFAEARAYGHAGAAFMEQSFDATDLPDRCSAYWRRGNWAQVISCRGEDDEVFYVLADPDLLNNHGLTLADNAGVGAGLLRGLLVAPSDLVYLDRFEADFTTYDGGDERVDYERTPDDLWRFFKPPLGEIWAMLAILLALFLWRGSRRFGPVRAPQDETPERSRREAIATRARLIRLTGQDGAMVADYVKSDLTRMAETAFGAGRGEVARLFPLLARRNPARAAEFQGLAQELMRATPQPAAALRRQLDTYHQLQRILTHGDDA</sequence>
<gene>
    <name evidence="1" type="ORF">GV832_03405</name>
</gene>
<comment type="caution">
    <text evidence="1">The sequence shown here is derived from an EMBL/GenBank/DDBJ whole genome shotgun (WGS) entry which is preliminary data.</text>
</comment>
<dbReference type="RefSeq" id="WP_168773413.1">
    <property type="nucleotide sequence ID" value="NZ_JAABNR010000002.1"/>
</dbReference>
<accession>A0AAE5BRI9</accession>
<keyword evidence="2" id="KW-1185">Reference proteome</keyword>
<dbReference type="EMBL" id="JAABNR010000002">
    <property type="protein sequence ID" value="NBZ86615.1"/>
    <property type="molecule type" value="Genomic_DNA"/>
</dbReference>
<dbReference type="Proteomes" id="UP001193501">
    <property type="component" value="Unassembled WGS sequence"/>
</dbReference>
<reference evidence="1" key="1">
    <citation type="submission" date="2020-01" db="EMBL/GenBank/DDBJ databases">
        <authorList>
            <person name="Chen W.-M."/>
        </authorList>
    </citation>
    <scope>NUCLEOTIDE SEQUENCE</scope>
    <source>
        <strain evidence="1">CYK-10</strain>
    </source>
</reference>
<evidence type="ECO:0000313" key="2">
    <source>
        <dbReference type="Proteomes" id="UP001193501"/>
    </source>
</evidence>
<name>A0AAE5BRI9_9RHOB</name>
<organism evidence="1 2">
    <name type="scientific">Stagnihabitans tardus</name>
    <dbReference type="NCBI Taxonomy" id="2699202"/>
    <lineage>
        <taxon>Bacteria</taxon>
        <taxon>Pseudomonadati</taxon>
        <taxon>Pseudomonadota</taxon>
        <taxon>Alphaproteobacteria</taxon>
        <taxon>Rhodobacterales</taxon>
        <taxon>Paracoccaceae</taxon>
        <taxon>Stagnihabitans</taxon>
    </lineage>
</organism>
<proteinExistence type="predicted"/>